<proteinExistence type="predicted"/>
<gene>
    <name evidence="2" type="ORF">NCTC12282_06181</name>
</gene>
<feature type="domain" description="DUF7825" evidence="1">
    <location>
        <begin position="2"/>
        <end position="123"/>
    </location>
</feature>
<reference evidence="2 3" key="1">
    <citation type="submission" date="2019-03" db="EMBL/GenBank/DDBJ databases">
        <authorList>
            <consortium name="Pathogen Informatics"/>
        </authorList>
    </citation>
    <scope>NUCLEOTIDE SEQUENCE [LARGE SCALE GENOMIC DNA]</scope>
    <source>
        <strain evidence="2 3">NCTC12282</strain>
    </source>
</reference>
<dbReference type="EMBL" id="CAADJA010000002">
    <property type="protein sequence ID" value="VFS52972.1"/>
    <property type="molecule type" value="Genomic_DNA"/>
</dbReference>
<dbReference type="Proteomes" id="UP000373449">
    <property type="component" value="Unassembled WGS sequence"/>
</dbReference>
<accession>A0A484ZWP7</accession>
<name>A0A484ZWP7_9GAMM</name>
<protein>
    <recommendedName>
        <fullName evidence="1">DUF7825 domain-containing protein</fullName>
    </recommendedName>
</protein>
<dbReference type="InterPro" id="IPR056727">
    <property type="entry name" value="DUF7825"/>
</dbReference>
<organism evidence="2 3">
    <name type="scientific">Budvicia aquatica</name>
    <dbReference type="NCBI Taxonomy" id="82979"/>
    <lineage>
        <taxon>Bacteria</taxon>
        <taxon>Pseudomonadati</taxon>
        <taxon>Pseudomonadota</taxon>
        <taxon>Gammaproteobacteria</taxon>
        <taxon>Enterobacterales</taxon>
        <taxon>Budviciaceae</taxon>
        <taxon>Budvicia</taxon>
    </lineage>
</organism>
<dbReference type="AlphaFoldDB" id="A0A484ZWP7"/>
<evidence type="ECO:0000313" key="2">
    <source>
        <dbReference type="EMBL" id="VFS52972.1"/>
    </source>
</evidence>
<evidence type="ECO:0000259" key="1">
    <source>
        <dbReference type="Pfam" id="PF25149"/>
    </source>
</evidence>
<sequence length="125" mass="14088">MLQTIYQLPFPLTDTSYLLIALSMLHGDKTIRTLAGEIWIDKLGQYSPVNNQLIGDIIGTLEKEEWAPLKRFTDLASQTLVGVNPDQNKALEVIVSNILSHLSETNIANYKKLVMLHDDLKARIQ</sequence>
<dbReference type="Pfam" id="PF25149">
    <property type="entry name" value="DUF7825"/>
    <property type="match status" value="1"/>
</dbReference>
<evidence type="ECO:0000313" key="3">
    <source>
        <dbReference type="Proteomes" id="UP000373449"/>
    </source>
</evidence>